<feature type="region of interest" description="Disordered" evidence="4">
    <location>
        <begin position="1"/>
        <end position="55"/>
    </location>
</feature>
<feature type="region of interest" description="Disordered" evidence="4">
    <location>
        <begin position="116"/>
        <end position="138"/>
    </location>
</feature>
<dbReference type="Pfam" id="PF00202">
    <property type="entry name" value="Aminotran_3"/>
    <property type="match status" value="1"/>
</dbReference>
<dbReference type="InterPro" id="IPR005814">
    <property type="entry name" value="Aminotrans_3"/>
</dbReference>
<gene>
    <name evidence="5" type="ORF">DC28_05400</name>
</gene>
<comment type="similarity">
    <text evidence="3">Belongs to the class-III pyridoxal-phosphate-dependent aminotransferase family.</text>
</comment>
<dbReference type="RefSeq" id="WP_037546635.1">
    <property type="nucleotide sequence ID" value="NZ_JNUP01000047.1"/>
</dbReference>
<dbReference type="InterPro" id="IPR015421">
    <property type="entry name" value="PyrdxlP-dep_Trfase_major"/>
</dbReference>
<evidence type="ECO:0000256" key="3">
    <source>
        <dbReference type="RuleBase" id="RU003560"/>
    </source>
</evidence>
<dbReference type="PANTHER" id="PTHR43713">
    <property type="entry name" value="GLUTAMATE-1-SEMIALDEHYDE 2,1-AMINOMUTASE"/>
    <property type="match status" value="1"/>
</dbReference>
<evidence type="ECO:0008006" key="7">
    <source>
        <dbReference type="Google" id="ProtNLM"/>
    </source>
</evidence>
<organism evidence="5 6">
    <name type="scientific">Spirochaeta lutea</name>
    <dbReference type="NCBI Taxonomy" id="1480694"/>
    <lineage>
        <taxon>Bacteria</taxon>
        <taxon>Pseudomonadati</taxon>
        <taxon>Spirochaetota</taxon>
        <taxon>Spirochaetia</taxon>
        <taxon>Spirochaetales</taxon>
        <taxon>Spirochaetaceae</taxon>
        <taxon>Spirochaeta</taxon>
    </lineage>
</organism>
<accession>A0A098QYW0</accession>
<dbReference type="AlphaFoldDB" id="A0A098QYW0"/>
<dbReference type="STRING" id="1480694.DC28_05400"/>
<evidence type="ECO:0000256" key="1">
    <source>
        <dbReference type="ARBA" id="ARBA00001933"/>
    </source>
</evidence>
<dbReference type="OrthoDB" id="366836at2"/>
<dbReference type="GO" id="GO:0008483">
    <property type="term" value="F:transaminase activity"/>
    <property type="evidence" value="ECO:0007669"/>
    <property type="project" value="InterPro"/>
</dbReference>
<dbReference type="PANTHER" id="PTHR43713:SF3">
    <property type="entry name" value="GLUTAMATE-1-SEMIALDEHYDE 2,1-AMINOMUTASE 1, CHLOROPLASTIC-RELATED"/>
    <property type="match status" value="1"/>
</dbReference>
<dbReference type="GO" id="GO:0030170">
    <property type="term" value="F:pyridoxal phosphate binding"/>
    <property type="evidence" value="ECO:0007669"/>
    <property type="project" value="InterPro"/>
</dbReference>
<comment type="cofactor">
    <cofactor evidence="1">
        <name>pyridoxal 5'-phosphate</name>
        <dbReference type="ChEBI" id="CHEBI:597326"/>
    </cofactor>
</comment>
<proteinExistence type="inferred from homology"/>
<name>A0A098QYW0_9SPIO</name>
<evidence type="ECO:0000256" key="2">
    <source>
        <dbReference type="ARBA" id="ARBA00022898"/>
    </source>
</evidence>
<dbReference type="SUPFAM" id="SSF53383">
    <property type="entry name" value="PLP-dependent transferases"/>
    <property type="match status" value="1"/>
</dbReference>
<evidence type="ECO:0000313" key="6">
    <source>
        <dbReference type="Proteomes" id="UP000029692"/>
    </source>
</evidence>
<feature type="compositionally biased region" description="Polar residues" evidence="4">
    <location>
        <begin position="15"/>
        <end position="24"/>
    </location>
</feature>
<dbReference type="InterPro" id="IPR015424">
    <property type="entry name" value="PyrdxlP-dep_Trfase"/>
</dbReference>
<keyword evidence="2 3" id="KW-0663">Pyridoxal phosphate</keyword>
<protein>
    <recommendedName>
        <fullName evidence="7">Aminotransferase class III</fullName>
    </recommendedName>
</protein>
<evidence type="ECO:0000313" key="5">
    <source>
        <dbReference type="EMBL" id="KGE72814.1"/>
    </source>
</evidence>
<dbReference type="Proteomes" id="UP000029692">
    <property type="component" value="Unassembled WGS sequence"/>
</dbReference>
<keyword evidence="6" id="KW-1185">Reference proteome</keyword>
<dbReference type="Gene3D" id="3.40.640.10">
    <property type="entry name" value="Type I PLP-dependent aspartate aminotransferase-like (Major domain)"/>
    <property type="match status" value="1"/>
</dbReference>
<comment type="caution">
    <text evidence="5">The sequence shown here is derived from an EMBL/GenBank/DDBJ whole genome shotgun (WGS) entry which is preliminary data.</text>
</comment>
<dbReference type="eggNOG" id="COG0001">
    <property type="taxonomic scope" value="Bacteria"/>
</dbReference>
<feature type="compositionally biased region" description="Polar residues" evidence="4">
    <location>
        <begin position="37"/>
        <end position="55"/>
    </location>
</feature>
<dbReference type="InterPro" id="IPR015422">
    <property type="entry name" value="PyrdxlP-dep_Trfase_small"/>
</dbReference>
<dbReference type="EMBL" id="JNUP01000047">
    <property type="protein sequence ID" value="KGE72814.1"/>
    <property type="molecule type" value="Genomic_DNA"/>
</dbReference>
<sequence length="474" mass="50471">MQNSRRPQVPPHHTVQPNPVSGANPTKRGDDALGTPGISQQSRAQENGNPLPNGLSAANFSGLSIHPLIITSASGCRFKDTTGKDYIDFTSGEGSAILGFGGTRFYQPCTGLQNPDGALRGEVKSDTPKAASRAGGSPSDAFEAGCLDRLPEPSSLTITLAQKLTETIQGTTWTAITHDGTSAVEAAVALARQETGKRLILLPRDSRQTAYPFCLSGQRTFPLNLLGPDQIQTLVYGDEPALEELFRRHRGKIAAVLLPPYLEPASDHAVMPHGTWYTRVESLCRQEGALFILDDLDTTLRLSLHGSHAYFGAHPDLICLGSTLANGLPMGVLLGTKALESAGSRIPREFFHPVNTASISAALGTLETLGSQNHMEILQLRGQSLRRGLHEIAGEAGLSLSITGPPAVPSIRIAGDPQGLLNPSLSRHCISQGVYLAPHRGTFLSLAHNEADLELAMERLGPAFANFARENSLS</sequence>
<dbReference type="Gene3D" id="3.90.1150.10">
    <property type="entry name" value="Aspartate Aminotransferase, domain 1"/>
    <property type="match status" value="2"/>
</dbReference>
<evidence type="ECO:0000256" key="4">
    <source>
        <dbReference type="SAM" id="MobiDB-lite"/>
    </source>
</evidence>
<reference evidence="5 6" key="1">
    <citation type="submission" date="2014-05" db="EMBL/GenBank/DDBJ databases">
        <title>De novo Genome Sequence of Spirocheata sp.</title>
        <authorList>
            <person name="Shivani Y."/>
            <person name="Subhash Y."/>
            <person name="Tushar L."/>
            <person name="Sasikala C."/>
            <person name="Ramana C.V."/>
        </authorList>
    </citation>
    <scope>NUCLEOTIDE SEQUENCE [LARGE SCALE GENOMIC DNA]</scope>
    <source>
        <strain evidence="5 6">JC230</strain>
    </source>
</reference>